<proteinExistence type="inferred from homology"/>
<dbReference type="InterPro" id="IPR005712">
    <property type="entry name" value="Ribosomal_uS5_bac-type"/>
</dbReference>
<comment type="similarity">
    <text evidence="1 7 8">Belongs to the universal ribosomal protein uS5 family.</text>
</comment>
<dbReference type="InterPro" id="IPR020568">
    <property type="entry name" value="Ribosomal_Su5_D2-typ_SF"/>
</dbReference>
<dbReference type="RefSeq" id="WP_146961536.1">
    <property type="nucleotide sequence ID" value="NZ_CP042467.1"/>
</dbReference>
<dbReference type="EMBL" id="CP042467">
    <property type="protein sequence ID" value="QED28790.1"/>
    <property type="molecule type" value="Genomic_DNA"/>
</dbReference>
<dbReference type="PROSITE" id="PS50881">
    <property type="entry name" value="S5_DSRBD"/>
    <property type="match status" value="1"/>
</dbReference>
<keyword evidence="3 7" id="KW-0694">RNA-binding</keyword>
<dbReference type="FunFam" id="3.30.160.20:FF:000001">
    <property type="entry name" value="30S ribosomal protein S5"/>
    <property type="match status" value="1"/>
</dbReference>
<dbReference type="Gene3D" id="3.30.230.10">
    <property type="match status" value="1"/>
</dbReference>
<dbReference type="Pfam" id="PF00333">
    <property type="entry name" value="Ribosomal_S5"/>
    <property type="match status" value="1"/>
</dbReference>
<feature type="domain" description="S5 DRBM" evidence="9">
    <location>
        <begin position="13"/>
        <end position="76"/>
    </location>
</feature>
<evidence type="ECO:0000256" key="2">
    <source>
        <dbReference type="ARBA" id="ARBA00022730"/>
    </source>
</evidence>
<dbReference type="KEGG" id="bbae:FRD01_16400"/>
<dbReference type="Proteomes" id="UP000321595">
    <property type="component" value="Chromosome"/>
</dbReference>
<dbReference type="HAMAP" id="MF_01307_B">
    <property type="entry name" value="Ribosomal_uS5_B"/>
    <property type="match status" value="1"/>
</dbReference>
<organism evidence="10 11">
    <name type="scientific">Microvenator marinus</name>
    <dbReference type="NCBI Taxonomy" id="2600177"/>
    <lineage>
        <taxon>Bacteria</taxon>
        <taxon>Deltaproteobacteria</taxon>
        <taxon>Bradymonadales</taxon>
        <taxon>Microvenatoraceae</taxon>
        <taxon>Microvenator</taxon>
    </lineage>
</organism>
<dbReference type="GO" id="GO:0042254">
    <property type="term" value="P:ribosome biogenesis"/>
    <property type="evidence" value="ECO:0007669"/>
    <property type="project" value="UniProtKB-ARBA"/>
</dbReference>
<reference evidence="10 11" key="1">
    <citation type="submission" date="2019-08" db="EMBL/GenBank/DDBJ databases">
        <authorList>
            <person name="Liang Q."/>
        </authorList>
    </citation>
    <scope>NUCLEOTIDE SEQUENCE [LARGE SCALE GENOMIC DNA]</scope>
    <source>
        <strain evidence="10 11">V1718</strain>
    </source>
</reference>
<comment type="function">
    <text evidence="7">Located at the back of the 30S subunit body where it stabilizes the conformation of the head with respect to the body.</text>
</comment>
<evidence type="ECO:0000313" key="10">
    <source>
        <dbReference type="EMBL" id="QED28790.1"/>
    </source>
</evidence>
<name>A0A5B8XSY4_9DELT</name>
<accession>A0A5B8XSY4</accession>
<keyword evidence="5 7" id="KW-0687">Ribonucleoprotein</keyword>
<evidence type="ECO:0000256" key="8">
    <source>
        <dbReference type="RuleBase" id="RU003823"/>
    </source>
</evidence>
<dbReference type="GO" id="GO:0003735">
    <property type="term" value="F:structural constituent of ribosome"/>
    <property type="evidence" value="ECO:0007669"/>
    <property type="project" value="UniProtKB-UniRule"/>
</dbReference>
<dbReference type="InterPro" id="IPR005324">
    <property type="entry name" value="Ribosomal_uS5_C"/>
</dbReference>
<keyword evidence="4 7" id="KW-0689">Ribosomal protein</keyword>
<evidence type="ECO:0000313" key="11">
    <source>
        <dbReference type="Proteomes" id="UP000321595"/>
    </source>
</evidence>
<comment type="subunit">
    <text evidence="7">Part of the 30S ribosomal subunit. Contacts proteins S4 and S8.</text>
</comment>
<dbReference type="PANTHER" id="PTHR48277">
    <property type="entry name" value="MITOCHONDRIAL RIBOSOMAL PROTEIN S5"/>
    <property type="match status" value="1"/>
</dbReference>
<evidence type="ECO:0000256" key="7">
    <source>
        <dbReference type="HAMAP-Rule" id="MF_01307"/>
    </source>
</evidence>
<dbReference type="Pfam" id="PF03719">
    <property type="entry name" value="Ribosomal_S5_C"/>
    <property type="match status" value="1"/>
</dbReference>
<comment type="function">
    <text evidence="7">With S4 and S12 plays an important role in translational accuracy.</text>
</comment>
<protein>
    <recommendedName>
        <fullName evidence="6 7">Small ribosomal subunit protein uS5</fullName>
    </recommendedName>
</protein>
<dbReference type="InterPro" id="IPR018192">
    <property type="entry name" value="Ribosomal_uS5_N_CS"/>
</dbReference>
<keyword evidence="2 7" id="KW-0699">rRNA-binding</keyword>
<evidence type="ECO:0000256" key="5">
    <source>
        <dbReference type="ARBA" id="ARBA00023274"/>
    </source>
</evidence>
<dbReference type="AlphaFoldDB" id="A0A5B8XSY4"/>
<dbReference type="GO" id="GO:0019843">
    <property type="term" value="F:rRNA binding"/>
    <property type="evidence" value="ECO:0007669"/>
    <property type="project" value="UniProtKB-UniRule"/>
</dbReference>
<dbReference type="PANTHER" id="PTHR48277:SF1">
    <property type="entry name" value="MITOCHONDRIAL RIBOSOMAL PROTEIN S5"/>
    <property type="match status" value="1"/>
</dbReference>
<evidence type="ECO:0000256" key="3">
    <source>
        <dbReference type="ARBA" id="ARBA00022884"/>
    </source>
</evidence>
<comment type="domain">
    <text evidence="7">The N-terminal domain interacts with the head of the 30S subunit; the C-terminal domain interacts with the body and contacts protein S4. The interaction surface between S4 and S5 is involved in control of translational fidelity.</text>
</comment>
<keyword evidence="11" id="KW-1185">Reference proteome</keyword>
<evidence type="ECO:0000256" key="1">
    <source>
        <dbReference type="ARBA" id="ARBA00008945"/>
    </source>
</evidence>
<dbReference type="GO" id="GO:0015935">
    <property type="term" value="C:small ribosomal subunit"/>
    <property type="evidence" value="ECO:0007669"/>
    <property type="project" value="InterPro"/>
</dbReference>
<dbReference type="OrthoDB" id="9809045at2"/>
<dbReference type="PROSITE" id="PS00585">
    <property type="entry name" value="RIBOSOMAL_S5"/>
    <property type="match status" value="1"/>
</dbReference>
<gene>
    <name evidence="7" type="primary">rpsE</name>
    <name evidence="10" type="ORF">FRD01_16400</name>
</gene>
<dbReference type="NCBIfam" id="TIGR01021">
    <property type="entry name" value="rpsE_bact"/>
    <property type="match status" value="1"/>
</dbReference>
<sequence length="167" mass="17593">MALQRRKREDVDLSENVIAINRVAKVVKGGRRFSFSALVVVGDGNGRVGVGHGKANEVPEAIRKATENAKGHLITVPIVDDTIPHDVIGRFGSGQVLLKAASEGTGVIAGGPVRAILEAAGVNNILTKSLGSNNPHNVVRATMAGLAGLHDPDEYRRRLGQNLPEAE</sequence>
<dbReference type="SUPFAM" id="SSF54211">
    <property type="entry name" value="Ribosomal protein S5 domain 2-like"/>
    <property type="match status" value="1"/>
</dbReference>
<dbReference type="GO" id="GO:0005737">
    <property type="term" value="C:cytoplasm"/>
    <property type="evidence" value="ECO:0007669"/>
    <property type="project" value="UniProtKB-ARBA"/>
</dbReference>
<dbReference type="InterPro" id="IPR013810">
    <property type="entry name" value="Ribosomal_uS5_N"/>
</dbReference>
<evidence type="ECO:0000259" key="9">
    <source>
        <dbReference type="PROSITE" id="PS50881"/>
    </source>
</evidence>
<evidence type="ECO:0000256" key="4">
    <source>
        <dbReference type="ARBA" id="ARBA00022980"/>
    </source>
</evidence>
<dbReference type="InterPro" id="IPR000851">
    <property type="entry name" value="Ribosomal_uS5"/>
</dbReference>
<dbReference type="InterPro" id="IPR014721">
    <property type="entry name" value="Ribsml_uS5_D2-typ_fold_subgr"/>
</dbReference>
<dbReference type="Gene3D" id="3.30.160.20">
    <property type="match status" value="1"/>
</dbReference>
<dbReference type="FunFam" id="3.30.230.10:FF:000002">
    <property type="entry name" value="30S ribosomal protein S5"/>
    <property type="match status" value="1"/>
</dbReference>
<evidence type="ECO:0000256" key="6">
    <source>
        <dbReference type="ARBA" id="ARBA00035255"/>
    </source>
</evidence>
<dbReference type="GO" id="GO:0006412">
    <property type="term" value="P:translation"/>
    <property type="evidence" value="ECO:0007669"/>
    <property type="project" value="UniProtKB-UniRule"/>
</dbReference>
<dbReference type="SUPFAM" id="SSF54768">
    <property type="entry name" value="dsRNA-binding domain-like"/>
    <property type="match status" value="1"/>
</dbReference>